<dbReference type="EMBL" id="HG529608">
    <property type="protein sequence ID" value="CDI54223.1"/>
    <property type="molecule type" value="Genomic_DNA"/>
</dbReference>
<reference evidence="1" key="1">
    <citation type="journal article" date="2014" name="Genome Biol. Evol.">
        <title>Gene Loss Rather Than Gene Gain Is Associated with a Host Jump from Monocots to Dicots in the Smut Fungus Melanopsichium pennsylvanicum.</title>
        <authorList>
            <person name="Sharma R."/>
            <person name="Mishra B."/>
            <person name="Runge F."/>
            <person name="Thines M."/>
        </authorList>
    </citation>
    <scope>NUCLEOTIDE SEQUENCE</scope>
    <source>
        <strain evidence="1">4</strain>
    </source>
</reference>
<accession>A0A077R5J6</accession>
<organism evidence="1">
    <name type="scientific">Melanopsichium pennsylvanicum 4</name>
    <dbReference type="NCBI Taxonomy" id="1398559"/>
    <lineage>
        <taxon>Eukaryota</taxon>
        <taxon>Fungi</taxon>
        <taxon>Dikarya</taxon>
        <taxon>Basidiomycota</taxon>
        <taxon>Ustilaginomycotina</taxon>
        <taxon>Ustilaginomycetes</taxon>
        <taxon>Ustilaginales</taxon>
        <taxon>Ustilaginaceae</taxon>
        <taxon>Melanopsichium</taxon>
    </lineage>
</organism>
<proteinExistence type="predicted"/>
<sequence length="356" mass="39434">MMKSIIKAAVLASKRRLKILTFDTSTSSSERQIVLSDAAGSQNSIVGPHDALEQDVSLFLRSLQHFPAGHLPFATEAYSKFFCLVAEWRNEAPSIDARHTIDTLRKWLEIALSAERDDLDRRLIGYPEFWGGPCALTIRLLFRLAAFHEGEACGEELTKAAHVVLDSLERASETVKDGSGEVKTVMGLLGILLDAFAGINWAEKTIIGELTLADRAARLLGDLIWCRDEMVLKIALGILHRLKARGRMWSFAIAEQVSAAIVDKLAAELDRTKVDMSESPLMSLGVAFETCLDILREIDEARAIFVIQEDFLNPLSSLLSRILERTVHSSSEEHLAELDAISTGLYNLCYDAVHDV</sequence>
<dbReference type="AlphaFoldDB" id="A0A077R5J6"/>
<evidence type="ECO:0000313" key="1">
    <source>
        <dbReference type="EMBL" id="CDI54223.1"/>
    </source>
</evidence>
<name>A0A077R5J6_9BASI</name>
<protein>
    <submittedName>
        <fullName evidence="1">Uncharacterized protein</fullName>
    </submittedName>
</protein>